<dbReference type="GO" id="GO:0004721">
    <property type="term" value="F:phosphoprotein phosphatase activity"/>
    <property type="evidence" value="ECO:0007669"/>
    <property type="project" value="TreeGrafter"/>
</dbReference>
<dbReference type="InterPro" id="IPR031967">
    <property type="entry name" value="PhoR_single_Cache-like_dom"/>
</dbReference>
<dbReference type="InterPro" id="IPR004358">
    <property type="entry name" value="Sig_transdc_His_kin-like_C"/>
</dbReference>
<evidence type="ECO:0000313" key="10">
    <source>
        <dbReference type="Proteomes" id="UP000255269"/>
    </source>
</evidence>
<dbReference type="InterPro" id="IPR036097">
    <property type="entry name" value="HisK_dim/P_sf"/>
</dbReference>
<dbReference type="Gene3D" id="3.30.450.20">
    <property type="entry name" value="PAS domain"/>
    <property type="match status" value="1"/>
</dbReference>
<keyword evidence="4 9" id="KW-0808">Transferase</keyword>
<gene>
    <name evidence="9" type="primary">phoR</name>
    <name evidence="9" type="ORF">NCTC13156_01180</name>
</gene>
<evidence type="ECO:0000313" key="9">
    <source>
        <dbReference type="EMBL" id="STQ88343.1"/>
    </source>
</evidence>
<keyword evidence="6" id="KW-0902">Two-component regulatory system</keyword>
<comment type="catalytic activity">
    <reaction evidence="1">
        <text>ATP + protein L-histidine = ADP + protein N-phospho-L-histidine.</text>
        <dbReference type="EC" id="2.7.13.3"/>
    </reaction>
</comment>
<dbReference type="PROSITE" id="PS50109">
    <property type="entry name" value="HIS_KIN"/>
    <property type="match status" value="1"/>
</dbReference>
<dbReference type="Gene3D" id="1.10.287.130">
    <property type="match status" value="1"/>
</dbReference>
<dbReference type="GO" id="GO:0016036">
    <property type="term" value="P:cellular response to phosphate starvation"/>
    <property type="evidence" value="ECO:0007669"/>
    <property type="project" value="TreeGrafter"/>
</dbReference>
<dbReference type="CDD" id="cd00082">
    <property type="entry name" value="HisKA"/>
    <property type="match status" value="1"/>
</dbReference>
<dbReference type="Pfam" id="PF16736">
    <property type="entry name" value="sCache_like"/>
    <property type="match status" value="1"/>
</dbReference>
<dbReference type="Gene3D" id="3.30.565.10">
    <property type="entry name" value="Histidine kinase-like ATPase, C-terminal domain"/>
    <property type="match status" value="1"/>
</dbReference>
<name>A0A377Q3E0_9HELI</name>
<keyword evidence="7" id="KW-0472">Membrane</keyword>
<protein>
    <recommendedName>
        <fullName evidence="2">histidine kinase</fullName>
        <ecNumber evidence="2">2.7.13.3</ecNumber>
    </recommendedName>
</protein>
<dbReference type="GO" id="GO:0005886">
    <property type="term" value="C:plasma membrane"/>
    <property type="evidence" value="ECO:0007669"/>
    <property type="project" value="TreeGrafter"/>
</dbReference>
<evidence type="ECO:0000256" key="6">
    <source>
        <dbReference type="ARBA" id="ARBA00023012"/>
    </source>
</evidence>
<dbReference type="InterPro" id="IPR036890">
    <property type="entry name" value="HATPase_C_sf"/>
</dbReference>
<proteinExistence type="predicted"/>
<feature type="transmembrane region" description="Helical" evidence="7">
    <location>
        <begin position="154"/>
        <end position="173"/>
    </location>
</feature>
<dbReference type="InterPro" id="IPR050351">
    <property type="entry name" value="BphY/WalK/GraS-like"/>
</dbReference>
<keyword evidence="7" id="KW-1133">Transmembrane helix</keyword>
<dbReference type="AlphaFoldDB" id="A0A377Q3E0"/>
<keyword evidence="7" id="KW-0812">Transmembrane</keyword>
<dbReference type="InterPro" id="IPR003594">
    <property type="entry name" value="HATPase_dom"/>
</dbReference>
<dbReference type="SMART" id="SM00388">
    <property type="entry name" value="HisKA"/>
    <property type="match status" value="1"/>
</dbReference>
<dbReference type="Proteomes" id="UP000255269">
    <property type="component" value="Unassembled WGS sequence"/>
</dbReference>
<evidence type="ECO:0000256" key="2">
    <source>
        <dbReference type="ARBA" id="ARBA00012438"/>
    </source>
</evidence>
<dbReference type="InterPro" id="IPR035965">
    <property type="entry name" value="PAS-like_dom_sf"/>
</dbReference>
<dbReference type="GO" id="GO:0000155">
    <property type="term" value="F:phosphorelay sensor kinase activity"/>
    <property type="evidence" value="ECO:0007669"/>
    <property type="project" value="InterPro"/>
</dbReference>
<keyword evidence="3" id="KW-0597">Phosphoprotein</keyword>
<feature type="transmembrane region" description="Helical" evidence="7">
    <location>
        <begin position="7"/>
        <end position="28"/>
    </location>
</feature>
<dbReference type="PANTHER" id="PTHR45453:SF1">
    <property type="entry name" value="PHOSPHATE REGULON SENSOR PROTEIN PHOR"/>
    <property type="match status" value="1"/>
</dbReference>
<dbReference type="SMART" id="SM00387">
    <property type="entry name" value="HATPase_c"/>
    <property type="match status" value="1"/>
</dbReference>
<accession>A0A377Q3E0</accession>
<sequence>MQKKIFYSIFSACLCLLIFVNIFFVFALEGFLQKEMFIQLEKQAKAIQPYIHKILQKDTDDFFEFLMKNHYRLSVISANGKVLYDNQADIGKMENHSKREEIKNAIANGDSKIVRYSNTLKEKTFYYALFLKEQNVVLRLSNTQEYIVGLFGEFIPYFVFEILVLLVVLYLLAKILTKMILKPILEIDLEHLSEDSLYGELHSFVKKIKDQNKTIKNQFKHLKQKRQEMLLLTENMSDGLILLNRHGSILNTNKSAQAYFTNLEGISSIYQLEDSRFLKIALEYLKEFKKNKKRDNKILQMQLLGYECEVVFSPIFSKNEKFKGMVIVLRNITEKKLAQNLRKEFSANVTHELKTPLTSILASSEMIKNGLVAKEDLPEFIDKIALESKRLLEMIDEILKISFLDECDEEVLKKNRINLKNMVLNVIKRLQLVAQKNDIAIIPKLEDCSIVGVNELLENLIFNLCDNAIKYNKKGGFVEIVLEKLPNEVVFRVKDSGVGIPKEYLSRIFERFFCVDKGRSKKLGGSGLGLSIVKSALKYNNAQIEVKSEVGVGSEFIVHFKI</sequence>
<organism evidence="9 10">
    <name type="scientific">Helicobacter pullorum</name>
    <dbReference type="NCBI Taxonomy" id="35818"/>
    <lineage>
        <taxon>Bacteria</taxon>
        <taxon>Pseudomonadati</taxon>
        <taxon>Campylobacterota</taxon>
        <taxon>Epsilonproteobacteria</taxon>
        <taxon>Campylobacterales</taxon>
        <taxon>Helicobacteraceae</taxon>
        <taxon>Helicobacter</taxon>
    </lineage>
</organism>
<evidence type="ECO:0000256" key="3">
    <source>
        <dbReference type="ARBA" id="ARBA00022553"/>
    </source>
</evidence>
<dbReference type="Pfam" id="PF02518">
    <property type="entry name" value="HATPase_c"/>
    <property type="match status" value="1"/>
</dbReference>
<dbReference type="SUPFAM" id="SSF55874">
    <property type="entry name" value="ATPase domain of HSP90 chaperone/DNA topoisomerase II/histidine kinase"/>
    <property type="match status" value="1"/>
</dbReference>
<feature type="domain" description="Histidine kinase" evidence="8">
    <location>
        <begin position="348"/>
        <end position="562"/>
    </location>
</feature>
<dbReference type="CDD" id="cd00075">
    <property type="entry name" value="HATPase"/>
    <property type="match status" value="1"/>
</dbReference>
<evidence type="ECO:0000256" key="7">
    <source>
        <dbReference type="SAM" id="Phobius"/>
    </source>
</evidence>
<dbReference type="SUPFAM" id="SSF55785">
    <property type="entry name" value="PYP-like sensor domain (PAS domain)"/>
    <property type="match status" value="1"/>
</dbReference>
<evidence type="ECO:0000259" key="8">
    <source>
        <dbReference type="PROSITE" id="PS50109"/>
    </source>
</evidence>
<dbReference type="FunFam" id="3.30.565.10:FF:000006">
    <property type="entry name" value="Sensor histidine kinase WalK"/>
    <property type="match status" value="1"/>
</dbReference>
<evidence type="ECO:0000256" key="4">
    <source>
        <dbReference type="ARBA" id="ARBA00022679"/>
    </source>
</evidence>
<dbReference type="EC" id="2.7.13.3" evidence="2"/>
<keyword evidence="5 9" id="KW-0418">Kinase</keyword>
<dbReference type="RefSeq" id="WP_244907987.1">
    <property type="nucleotide sequence ID" value="NZ_UGJF01000001.1"/>
</dbReference>
<reference evidence="9 10" key="1">
    <citation type="submission" date="2018-06" db="EMBL/GenBank/DDBJ databases">
        <authorList>
            <consortium name="Pathogen Informatics"/>
            <person name="Doyle S."/>
        </authorList>
    </citation>
    <scope>NUCLEOTIDE SEQUENCE [LARGE SCALE GENOMIC DNA]</scope>
    <source>
        <strain evidence="9 10">NCTC13156</strain>
    </source>
</reference>
<dbReference type="EMBL" id="UGJF01000001">
    <property type="protein sequence ID" value="STQ88343.1"/>
    <property type="molecule type" value="Genomic_DNA"/>
</dbReference>
<evidence type="ECO:0000256" key="1">
    <source>
        <dbReference type="ARBA" id="ARBA00000085"/>
    </source>
</evidence>
<dbReference type="InterPro" id="IPR003661">
    <property type="entry name" value="HisK_dim/P_dom"/>
</dbReference>
<dbReference type="PANTHER" id="PTHR45453">
    <property type="entry name" value="PHOSPHATE REGULON SENSOR PROTEIN PHOR"/>
    <property type="match status" value="1"/>
</dbReference>
<dbReference type="SUPFAM" id="SSF47384">
    <property type="entry name" value="Homodimeric domain of signal transducing histidine kinase"/>
    <property type="match status" value="1"/>
</dbReference>
<dbReference type="Pfam" id="PF00512">
    <property type="entry name" value="HisKA"/>
    <property type="match status" value="1"/>
</dbReference>
<dbReference type="PRINTS" id="PR00344">
    <property type="entry name" value="BCTRLSENSOR"/>
</dbReference>
<evidence type="ECO:0000256" key="5">
    <source>
        <dbReference type="ARBA" id="ARBA00022777"/>
    </source>
</evidence>
<dbReference type="InterPro" id="IPR005467">
    <property type="entry name" value="His_kinase_dom"/>
</dbReference>